<dbReference type="CDD" id="cd00448">
    <property type="entry name" value="YjgF_YER057c_UK114_family"/>
    <property type="match status" value="1"/>
</dbReference>
<proteinExistence type="predicted"/>
<dbReference type="Pfam" id="PF01042">
    <property type="entry name" value="Ribonuc_L-PSP"/>
    <property type="match status" value="1"/>
</dbReference>
<dbReference type="SUPFAM" id="SSF55298">
    <property type="entry name" value="YjgF-like"/>
    <property type="match status" value="1"/>
</dbReference>
<dbReference type="Proteomes" id="UP000317496">
    <property type="component" value="Chromosome"/>
</dbReference>
<accession>A0A516H7I3</accession>
<dbReference type="InterPro" id="IPR006175">
    <property type="entry name" value="YjgF/YER057c/UK114"/>
</dbReference>
<gene>
    <name evidence="1" type="ORF">FNB15_07750</name>
</gene>
<evidence type="ECO:0000313" key="1">
    <source>
        <dbReference type="EMBL" id="QDO99681.1"/>
    </source>
</evidence>
<dbReference type="GO" id="GO:0019239">
    <property type="term" value="F:deaminase activity"/>
    <property type="evidence" value="ECO:0007669"/>
    <property type="project" value="TreeGrafter"/>
</dbReference>
<evidence type="ECO:0000313" key="2">
    <source>
        <dbReference type="Proteomes" id="UP000317496"/>
    </source>
</evidence>
<dbReference type="PANTHER" id="PTHR11803">
    <property type="entry name" value="2-IMINOBUTANOATE/2-IMINOPROPANOATE DEAMINASE RIDA"/>
    <property type="match status" value="1"/>
</dbReference>
<protein>
    <submittedName>
        <fullName evidence="1">RidA family protein</fullName>
    </submittedName>
</protein>
<dbReference type="Gene3D" id="3.30.1330.40">
    <property type="entry name" value="RutC-like"/>
    <property type="match status" value="1"/>
</dbReference>
<dbReference type="AlphaFoldDB" id="A0A516H7I3"/>
<organism evidence="1 2">
    <name type="scientific">Ferrovibrio terrae</name>
    <dbReference type="NCBI Taxonomy" id="2594003"/>
    <lineage>
        <taxon>Bacteria</taxon>
        <taxon>Pseudomonadati</taxon>
        <taxon>Pseudomonadota</taxon>
        <taxon>Alphaproteobacteria</taxon>
        <taxon>Rhodospirillales</taxon>
        <taxon>Rhodospirillaceae</taxon>
        <taxon>Ferrovibrio</taxon>
    </lineage>
</organism>
<reference evidence="1 2" key="1">
    <citation type="submission" date="2019-07" db="EMBL/GenBank/DDBJ databases">
        <title>Genome sequencing for Ferrovibrio sp. K5.</title>
        <authorList>
            <person name="Park S.-J."/>
        </authorList>
    </citation>
    <scope>NUCLEOTIDE SEQUENCE [LARGE SCALE GENOMIC DNA]</scope>
    <source>
        <strain evidence="1 2">K5</strain>
    </source>
</reference>
<keyword evidence="2" id="KW-1185">Reference proteome</keyword>
<dbReference type="EMBL" id="CP041636">
    <property type="protein sequence ID" value="QDO99681.1"/>
    <property type="molecule type" value="Genomic_DNA"/>
</dbReference>
<dbReference type="KEGG" id="fer:FNB15_07750"/>
<dbReference type="GO" id="GO:0005829">
    <property type="term" value="C:cytosol"/>
    <property type="evidence" value="ECO:0007669"/>
    <property type="project" value="TreeGrafter"/>
</dbReference>
<dbReference type="PANTHER" id="PTHR11803:SF44">
    <property type="entry name" value="RUTC FAMILY PROTEIN YJGH"/>
    <property type="match status" value="1"/>
</dbReference>
<name>A0A516H7I3_9PROT</name>
<sequence length="123" mass="13341">MLDPKSIAAPVGQYAHGCLVTEGQRILFISGQIGVAPDGSLPPDFESQARNCWRNIEAVLAEAGMSFDNLVKTTSFLTDHSQLIPNRKIRNEILGDRKCASSGIVTQTLVSDWLLEIEAIAMA</sequence>
<dbReference type="InterPro" id="IPR035959">
    <property type="entry name" value="RutC-like_sf"/>
</dbReference>
<dbReference type="OrthoDB" id="9809792at2"/>